<dbReference type="PANTHER" id="PTHR45868:SF22">
    <property type="entry name" value="METAL ION-BINDING PROTEIN"/>
    <property type="match status" value="1"/>
</dbReference>
<evidence type="ECO:0000256" key="1">
    <source>
        <dbReference type="ARBA" id="ARBA00022723"/>
    </source>
</evidence>
<protein>
    <recommendedName>
        <fullName evidence="4">HMA domain-containing protein</fullName>
    </recommendedName>
</protein>
<keyword evidence="1" id="KW-0479">Metal-binding</keyword>
<dbReference type="GO" id="GO:0046872">
    <property type="term" value="F:metal ion binding"/>
    <property type="evidence" value="ECO:0007669"/>
    <property type="project" value="UniProtKB-KW"/>
</dbReference>
<reference evidence="3" key="1">
    <citation type="submission" date="2016-04" db="EMBL/GenBank/DDBJ databases">
        <title>Cephalotus genome sequencing.</title>
        <authorList>
            <person name="Fukushima K."/>
            <person name="Hasebe M."/>
            <person name="Fang X."/>
        </authorList>
    </citation>
    <scope>NUCLEOTIDE SEQUENCE [LARGE SCALE GENOMIC DNA]</scope>
    <source>
        <strain evidence="3">cv. St1</strain>
    </source>
</reference>
<dbReference type="Proteomes" id="UP000187406">
    <property type="component" value="Unassembled WGS sequence"/>
</dbReference>
<proteinExistence type="predicted"/>
<name>A0A1Q3B7V5_CEPFO</name>
<dbReference type="PANTHER" id="PTHR45868">
    <property type="entry name" value="HEAVY METAL-ASSOCIATED ISOPRENYLATED PLANT PROTEIN 33-RELATED"/>
    <property type="match status" value="1"/>
</dbReference>
<evidence type="ECO:0000313" key="3">
    <source>
        <dbReference type="Proteomes" id="UP000187406"/>
    </source>
</evidence>
<evidence type="ECO:0000313" key="2">
    <source>
        <dbReference type="EMBL" id="GAV64009.1"/>
    </source>
</evidence>
<keyword evidence="3" id="KW-1185">Reference proteome</keyword>
<dbReference type="EMBL" id="BDDD01000330">
    <property type="protein sequence ID" value="GAV64009.1"/>
    <property type="molecule type" value="Genomic_DNA"/>
</dbReference>
<organism evidence="2 3">
    <name type="scientific">Cephalotus follicularis</name>
    <name type="common">Albany pitcher plant</name>
    <dbReference type="NCBI Taxonomy" id="3775"/>
    <lineage>
        <taxon>Eukaryota</taxon>
        <taxon>Viridiplantae</taxon>
        <taxon>Streptophyta</taxon>
        <taxon>Embryophyta</taxon>
        <taxon>Tracheophyta</taxon>
        <taxon>Spermatophyta</taxon>
        <taxon>Magnoliopsida</taxon>
        <taxon>eudicotyledons</taxon>
        <taxon>Gunneridae</taxon>
        <taxon>Pentapetalae</taxon>
        <taxon>rosids</taxon>
        <taxon>fabids</taxon>
        <taxon>Oxalidales</taxon>
        <taxon>Cephalotaceae</taxon>
        <taxon>Cephalotus</taxon>
    </lineage>
</organism>
<evidence type="ECO:0008006" key="4">
    <source>
        <dbReference type="Google" id="ProtNLM"/>
    </source>
</evidence>
<dbReference type="OrthoDB" id="1110082at2759"/>
<dbReference type="AlphaFoldDB" id="A0A1Q3B7V5"/>
<comment type="caution">
    <text evidence="2">The sequence shown here is derived from an EMBL/GenBank/DDBJ whole genome shotgun (WGS) entry which is preliminary data.</text>
</comment>
<gene>
    <name evidence="2" type="ORF">CFOL_v3_07527</name>
</gene>
<accession>A0A1Q3B7V5</accession>
<sequence>MSSTVNMTCGFKMNTQSPEWYKSLRKVLKEINGASYSIDVEEGMAYITGKVNPVSLLKKLQKSNKSADLSWVMTGNNMDGNGKYDNYERYLQEAASYIDPYWNLQRQPGIAPHYPPQVPYATSYGHLPLNYSYPPIPLPNYGNPPTMAINPLYMILMPFGIGTRIEISSLFLFDCC</sequence>
<dbReference type="InParanoid" id="A0A1Q3B7V5"/>